<accession>A0A6H5GRA2</accession>
<evidence type="ECO:0000313" key="8">
    <source>
        <dbReference type="EMBL" id="CAB0005923.1"/>
    </source>
</evidence>
<evidence type="ECO:0000256" key="3">
    <source>
        <dbReference type="ARBA" id="ARBA00022722"/>
    </source>
</evidence>
<evidence type="ECO:0000259" key="7">
    <source>
        <dbReference type="Pfam" id="PF17917"/>
    </source>
</evidence>
<evidence type="ECO:0000256" key="5">
    <source>
        <dbReference type="ARBA" id="ARBA00022801"/>
    </source>
</evidence>
<dbReference type="CDD" id="cd09274">
    <property type="entry name" value="RNase_HI_RT_Ty3"/>
    <property type="match status" value="1"/>
</dbReference>
<dbReference type="InterPro" id="IPR041373">
    <property type="entry name" value="RT_RNaseH"/>
</dbReference>
<keyword evidence="2" id="KW-0548">Nucleotidyltransferase</keyword>
<dbReference type="GO" id="GO:0003964">
    <property type="term" value="F:RNA-directed DNA polymerase activity"/>
    <property type="evidence" value="ECO:0007669"/>
    <property type="project" value="UniProtKB-KW"/>
</dbReference>
<keyword evidence="4" id="KW-0255">Endonuclease</keyword>
<feature type="domain" description="Reverse transcriptase RNase H-like" evidence="7">
    <location>
        <begin position="12"/>
        <end position="100"/>
    </location>
</feature>
<dbReference type="PANTHER" id="PTHR37984:SF5">
    <property type="entry name" value="PROTEIN NYNRIN-LIKE"/>
    <property type="match status" value="1"/>
</dbReference>
<dbReference type="InterPro" id="IPR043502">
    <property type="entry name" value="DNA/RNA_pol_sf"/>
</dbReference>
<dbReference type="OrthoDB" id="6627882at2759"/>
<dbReference type="GO" id="GO:0004519">
    <property type="term" value="F:endonuclease activity"/>
    <property type="evidence" value="ECO:0007669"/>
    <property type="project" value="UniProtKB-KW"/>
</dbReference>
<dbReference type="PANTHER" id="PTHR37984">
    <property type="entry name" value="PROTEIN CBG26694"/>
    <property type="match status" value="1"/>
</dbReference>
<dbReference type="FunFam" id="3.10.20.370:FF:000001">
    <property type="entry name" value="Retrovirus-related Pol polyprotein from transposon 17.6-like protein"/>
    <property type="match status" value="1"/>
</dbReference>
<dbReference type="InterPro" id="IPR050951">
    <property type="entry name" value="Retrovirus_Pol_polyprotein"/>
</dbReference>
<keyword evidence="6" id="KW-0695">RNA-directed DNA polymerase</keyword>
<sequence length="106" mass="12280">MLCSQPLLQIFDPQLPIKIYTDASIKGVGAVLKQEDEHGENKPVAFFSKKLTEGQKKKKAIYLECLAIKEAVKYWQHWLMGKQFEVYSDHKPLENMNIKARTDEEL</sequence>
<dbReference type="Proteomes" id="UP000479000">
    <property type="component" value="Unassembled WGS sequence"/>
</dbReference>
<dbReference type="Gene3D" id="3.10.20.370">
    <property type="match status" value="1"/>
</dbReference>
<dbReference type="Pfam" id="PF17917">
    <property type="entry name" value="RT_RNaseH"/>
    <property type="match status" value="1"/>
</dbReference>
<gene>
    <name evidence="8" type="ORF">NTEN_LOCUS11400</name>
</gene>
<evidence type="ECO:0000256" key="1">
    <source>
        <dbReference type="ARBA" id="ARBA00022679"/>
    </source>
</evidence>
<evidence type="ECO:0000256" key="2">
    <source>
        <dbReference type="ARBA" id="ARBA00022695"/>
    </source>
</evidence>
<keyword evidence="5" id="KW-0378">Hydrolase</keyword>
<dbReference type="EMBL" id="CADCXU010016899">
    <property type="protein sequence ID" value="CAB0005923.1"/>
    <property type="molecule type" value="Genomic_DNA"/>
</dbReference>
<evidence type="ECO:0000256" key="6">
    <source>
        <dbReference type="ARBA" id="ARBA00022918"/>
    </source>
</evidence>
<keyword evidence="3" id="KW-0540">Nuclease</keyword>
<proteinExistence type="predicted"/>
<dbReference type="SUPFAM" id="SSF56672">
    <property type="entry name" value="DNA/RNA polymerases"/>
    <property type="match status" value="1"/>
</dbReference>
<organism evidence="8 9">
    <name type="scientific">Nesidiocoris tenuis</name>
    <dbReference type="NCBI Taxonomy" id="355587"/>
    <lineage>
        <taxon>Eukaryota</taxon>
        <taxon>Metazoa</taxon>
        <taxon>Ecdysozoa</taxon>
        <taxon>Arthropoda</taxon>
        <taxon>Hexapoda</taxon>
        <taxon>Insecta</taxon>
        <taxon>Pterygota</taxon>
        <taxon>Neoptera</taxon>
        <taxon>Paraneoptera</taxon>
        <taxon>Hemiptera</taxon>
        <taxon>Heteroptera</taxon>
        <taxon>Panheteroptera</taxon>
        <taxon>Cimicomorpha</taxon>
        <taxon>Miridae</taxon>
        <taxon>Dicyphina</taxon>
        <taxon>Nesidiocoris</taxon>
    </lineage>
</organism>
<dbReference type="AlphaFoldDB" id="A0A6H5GRA2"/>
<protein>
    <recommendedName>
        <fullName evidence="7">Reverse transcriptase RNase H-like domain-containing protein</fullName>
    </recommendedName>
</protein>
<dbReference type="GO" id="GO:0016787">
    <property type="term" value="F:hydrolase activity"/>
    <property type="evidence" value="ECO:0007669"/>
    <property type="project" value="UniProtKB-KW"/>
</dbReference>
<keyword evidence="1" id="KW-0808">Transferase</keyword>
<name>A0A6H5GRA2_9HEMI</name>
<evidence type="ECO:0000256" key="4">
    <source>
        <dbReference type="ARBA" id="ARBA00022759"/>
    </source>
</evidence>
<reference evidence="8 9" key="1">
    <citation type="submission" date="2020-02" db="EMBL/GenBank/DDBJ databases">
        <authorList>
            <person name="Ferguson B K."/>
        </authorList>
    </citation>
    <scope>NUCLEOTIDE SEQUENCE [LARGE SCALE GENOMIC DNA]</scope>
</reference>
<feature type="non-terminal residue" evidence="8">
    <location>
        <position position="106"/>
    </location>
</feature>
<evidence type="ECO:0000313" key="9">
    <source>
        <dbReference type="Proteomes" id="UP000479000"/>
    </source>
</evidence>
<keyword evidence="9" id="KW-1185">Reference proteome</keyword>